<proteinExistence type="predicted"/>
<comment type="caution">
    <text evidence="3">The sequence shown here is derived from an EMBL/GenBank/DDBJ whole genome shotgun (WGS) entry which is preliminary data.</text>
</comment>
<feature type="region of interest" description="Disordered" evidence="1">
    <location>
        <begin position="1"/>
        <end position="27"/>
    </location>
</feature>
<dbReference type="Proteomes" id="UP000283269">
    <property type="component" value="Unassembled WGS sequence"/>
</dbReference>
<feature type="domain" description="F-box" evidence="2">
    <location>
        <begin position="32"/>
        <end position="85"/>
    </location>
</feature>
<sequence length="212" mass="24552">MNQTGGKKRKFDADHKIGGRRSKKKGQQIVNSGKLNFLPLDICEEIFKNLRPPDLLRLSWTSKDIRSFLMSRARGAATVSQWLEPPQSKQQELDVIKQEDFECKMWFMNILNALKVLIDKRKRSKLIYENEQTIIDYIRVMGWENEFKRVLATNPDGSPLKLDRVMRASGANKRITGAVLKRLEPILHQSMSEAKKERLRSEHMSSVGDQLQ</sequence>
<dbReference type="InterPro" id="IPR001810">
    <property type="entry name" value="F-box_dom"/>
</dbReference>
<feature type="compositionally biased region" description="Basic and acidic residues" evidence="1">
    <location>
        <begin position="193"/>
        <end position="203"/>
    </location>
</feature>
<accession>A0A409XLJ0</accession>
<dbReference type="CDD" id="cd09917">
    <property type="entry name" value="F-box_SF"/>
    <property type="match status" value="1"/>
</dbReference>
<evidence type="ECO:0000313" key="3">
    <source>
        <dbReference type="EMBL" id="PPQ91643.1"/>
    </source>
</evidence>
<evidence type="ECO:0000313" key="4">
    <source>
        <dbReference type="Proteomes" id="UP000283269"/>
    </source>
</evidence>
<evidence type="ECO:0000256" key="1">
    <source>
        <dbReference type="SAM" id="MobiDB-lite"/>
    </source>
</evidence>
<dbReference type="InParanoid" id="A0A409XLJ0"/>
<organism evidence="3 4">
    <name type="scientific">Psilocybe cyanescens</name>
    <dbReference type="NCBI Taxonomy" id="93625"/>
    <lineage>
        <taxon>Eukaryota</taxon>
        <taxon>Fungi</taxon>
        <taxon>Dikarya</taxon>
        <taxon>Basidiomycota</taxon>
        <taxon>Agaricomycotina</taxon>
        <taxon>Agaricomycetes</taxon>
        <taxon>Agaricomycetidae</taxon>
        <taxon>Agaricales</taxon>
        <taxon>Agaricineae</taxon>
        <taxon>Strophariaceae</taxon>
        <taxon>Psilocybe</taxon>
    </lineage>
</organism>
<dbReference type="EMBL" id="NHYD01001267">
    <property type="protein sequence ID" value="PPQ91643.1"/>
    <property type="molecule type" value="Genomic_DNA"/>
</dbReference>
<dbReference type="SUPFAM" id="SSF81383">
    <property type="entry name" value="F-box domain"/>
    <property type="match status" value="1"/>
</dbReference>
<dbReference type="Pfam" id="PF00646">
    <property type="entry name" value="F-box"/>
    <property type="match status" value="1"/>
</dbReference>
<feature type="region of interest" description="Disordered" evidence="1">
    <location>
        <begin position="193"/>
        <end position="212"/>
    </location>
</feature>
<feature type="compositionally biased region" description="Basic residues" evidence="1">
    <location>
        <begin position="1"/>
        <end position="10"/>
    </location>
</feature>
<gene>
    <name evidence="3" type="ORF">CVT25_013198</name>
</gene>
<evidence type="ECO:0000259" key="2">
    <source>
        <dbReference type="PROSITE" id="PS50181"/>
    </source>
</evidence>
<dbReference type="InterPro" id="IPR036047">
    <property type="entry name" value="F-box-like_dom_sf"/>
</dbReference>
<protein>
    <recommendedName>
        <fullName evidence="2">F-box domain-containing protein</fullName>
    </recommendedName>
</protein>
<dbReference type="AlphaFoldDB" id="A0A409XLJ0"/>
<dbReference type="OrthoDB" id="2322499at2759"/>
<name>A0A409XLJ0_PSICY</name>
<reference evidence="3 4" key="1">
    <citation type="journal article" date="2018" name="Evol. Lett.">
        <title>Horizontal gene cluster transfer increased hallucinogenic mushroom diversity.</title>
        <authorList>
            <person name="Reynolds H.T."/>
            <person name="Vijayakumar V."/>
            <person name="Gluck-Thaler E."/>
            <person name="Korotkin H.B."/>
            <person name="Matheny P.B."/>
            <person name="Slot J.C."/>
        </authorList>
    </citation>
    <scope>NUCLEOTIDE SEQUENCE [LARGE SCALE GENOMIC DNA]</scope>
    <source>
        <strain evidence="3 4">2631</strain>
    </source>
</reference>
<dbReference type="PROSITE" id="PS50181">
    <property type="entry name" value="FBOX"/>
    <property type="match status" value="1"/>
</dbReference>
<keyword evidence="4" id="KW-1185">Reference proteome</keyword>